<evidence type="ECO:0000256" key="3">
    <source>
        <dbReference type="ARBA" id="ARBA00022741"/>
    </source>
</evidence>
<keyword evidence="5" id="KW-0067">ATP-binding</keyword>
<dbReference type="AlphaFoldDB" id="A0A4P7IFP2"/>
<evidence type="ECO:0000256" key="6">
    <source>
        <dbReference type="ARBA" id="ARBA00023277"/>
    </source>
</evidence>
<dbReference type="Gene3D" id="3.40.980.20">
    <property type="entry name" value="Four-carbon acid sugar kinase, nucleotide binding domain"/>
    <property type="match status" value="1"/>
</dbReference>
<dbReference type="SUPFAM" id="SSF142764">
    <property type="entry name" value="YgbK-like"/>
    <property type="match status" value="1"/>
</dbReference>
<accession>A0A4P7IFP2</accession>
<proteinExistence type="inferred from homology"/>
<name>A0A4P7IFP2_9ACTN</name>
<evidence type="ECO:0000256" key="5">
    <source>
        <dbReference type="ARBA" id="ARBA00022840"/>
    </source>
</evidence>
<evidence type="ECO:0000313" key="10">
    <source>
        <dbReference type="Proteomes" id="UP000294853"/>
    </source>
</evidence>
<dbReference type="InterPro" id="IPR042213">
    <property type="entry name" value="NBD_C_sf"/>
</dbReference>
<dbReference type="KEGG" id="nsn:EXE58_11875"/>
<reference evidence="9 10" key="1">
    <citation type="submission" date="2019-03" db="EMBL/GenBank/DDBJ databases">
        <title>Three New Species of Nocardioides, Nocardioides euryhalodurans sp. nov., Nocardioides seonyuensis sp. nov. and Nocardioides eburneoflavus sp. nov. Iolated from Soil.</title>
        <authorList>
            <person name="Roh S.G."/>
            <person name="Lee C."/>
            <person name="Kim M.-K."/>
            <person name="Kim S.B."/>
        </authorList>
    </citation>
    <scope>NUCLEOTIDE SEQUENCE [LARGE SCALE GENOMIC DNA]</scope>
    <source>
        <strain evidence="9 10">MMS17-SY207-3</strain>
    </source>
</reference>
<comment type="similarity">
    <text evidence="1">Belongs to the four-carbon acid sugar kinase family.</text>
</comment>
<dbReference type="InterPro" id="IPR031475">
    <property type="entry name" value="NBD_C"/>
</dbReference>
<organism evidence="9 10">
    <name type="scientific">Nocardioides seonyuensis</name>
    <dbReference type="NCBI Taxonomy" id="2518371"/>
    <lineage>
        <taxon>Bacteria</taxon>
        <taxon>Bacillati</taxon>
        <taxon>Actinomycetota</taxon>
        <taxon>Actinomycetes</taxon>
        <taxon>Propionibacteriales</taxon>
        <taxon>Nocardioidaceae</taxon>
        <taxon>Nocardioides</taxon>
    </lineage>
</organism>
<dbReference type="InterPro" id="IPR010737">
    <property type="entry name" value="4-carb_acid_sugar_kinase_N"/>
</dbReference>
<evidence type="ECO:0000259" key="7">
    <source>
        <dbReference type="Pfam" id="PF07005"/>
    </source>
</evidence>
<keyword evidence="4 9" id="KW-0418">Kinase</keyword>
<feature type="domain" description="Four-carbon acid sugar kinase N-terminal" evidence="7">
    <location>
        <begin position="5"/>
        <end position="229"/>
    </location>
</feature>
<dbReference type="Gene3D" id="3.40.50.10840">
    <property type="entry name" value="Putative sugar-binding, N-terminal domain"/>
    <property type="match status" value="1"/>
</dbReference>
<evidence type="ECO:0000256" key="2">
    <source>
        <dbReference type="ARBA" id="ARBA00022679"/>
    </source>
</evidence>
<dbReference type="GO" id="GO:0016301">
    <property type="term" value="F:kinase activity"/>
    <property type="evidence" value="ECO:0007669"/>
    <property type="project" value="UniProtKB-KW"/>
</dbReference>
<keyword evidence="6" id="KW-0119">Carbohydrate metabolism</keyword>
<keyword evidence="3" id="KW-0547">Nucleotide-binding</keyword>
<dbReference type="EMBL" id="CP038436">
    <property type="protein sequence ID" value="QBX56094.1"/>
    <property type="molecule type" value="Genomic_DNA"/>
</dbReference>
<dbReference type="Pfam" id="PF07005">
    <property type="entry name" value="SBD_N"/>
    <property type="match status" value="1"/>
</dbReference>
<evidence type="ECO:0000259" key="8">
    <source>
        <dbReference type="Pfam" id="PF17042"/>
    </source>
</evidence>
<dbReference type="InterPro" id="IPR037051">
    <property type="entry name" value="4-carb_acid_sugar_kinase_N_sf"/>
</dbReference>
<evidence type="ECO:0000256" key="4">
    <source>
        <dbReference type="ARBA" id="ARBA00022777"/>
    </source>
</evidence>
<sequence length="439" mass="45693">MADVLVVADDLTGANAAAAGFARAGFRAVTASAGERAEVVAEMVSRFDVVVATTDSRHLEPARARERVGRVVRAGWPARLVCNRIDTTLRGNVGATTREVLDRVAELTGSRVVALCAPAHPGANRQTIGGMQLLDGRRLEDTEVARDARTPIHTSDVVALLREQADLEVVAVPLDAVTGDLDALAETIRQHLDAGAEVIVADATTVEHLDRLAAAAVAATAGTETVWTTTDPGPASVALAAALGLAESDRGAPLLALSGSATELTQLQLRQLVAERGARPLRTAGRHAVPDVDATVRMLDDALAEADPGDIVVLATVLDDSDLWSPSSEEAARIPVALARAARRALESRPVDGVFTTGGDVTAALLAELGSHGLEISDEVVPLAVAGSLVGGPWDGLQIVTKGGLVGDARTTIECLDHLRGQVEAHRRQVTAAESRERT</sequence>
<dbReference type="RefSeq" id="WP_135268085.1">
    <property type="nucleotide sequence ID" value="NZ_CP038436.1"/>
</dbReference>
<protein>
    <submittedName>
        <fullName evidence="9">Four-carbon acid sugar kinase family protein</fullName>
    </submittedName>
</protein>
<keyword evidence="2" id="KW-0808">Transferase</keyword>
<dbReference type="OrthoDB" id="153193at2"/>
<evidence type="ECO:0000313" key="9">
    <source>
        <dbReference type="EMBL" id="QBX56094.1"/>
    </source>
</evidence>
<gene>
    <name evidence="9" type="ORF">EXE58_11875</name>
</gene>
<evidence type="ECO:0000256" key="1">
    <source>
        <dbReference type="ARBA" id="ARBA00005715"/>
    </source>
</evidence>
<dbReference type="GO" id="GO:0005524">
    <property type="term" value="F:ATP binding"/>
    <property type="evidence" value="ECO:0007669"/>
    <property type="project" value="UniProtKB-KW"/>
</dbReference>
<dbReference type="Proteomes" id="UP000294853">
    <property type="component" value="Chromosome"/>
</dbReference>
<keyword evidence="10" id="KW-1185">Reference proteome</keyword>
<feature type="domain" description="Four-carbon acid sugar kinase nucleotide binding" evidence="8">
    <location>
        <begin position="255"/>
        <end position="410"/>
    </location>
</feature>
<dbReference type="Pfam" id="PF17042">
    <property type="entry name" value="NBD_C"/>
    <property type="match status" value="1"/>
</dbReference>